<sequence>MPGRDLTGHAFCGCGLVRQARRSARPVPRAVQKDEMGDKCMLTLEMLSRRRCDAWCSPLCQVRAPALNPSCPVLLGRPVQHDAVMETNLSTDEVQDDIVISDEDDFVVEEDQRN</sequence>
<evidence type="ECO:0000313" key="1">
    <source>
        <dbReference type="EMBL" id="KAF0889263.1"/>
    </source>
</evidence>
<gene>
    <name evidence="1" type="ORF">E2562_022511</name>
</gene>
<accession>A0A6G1BPG3</accession>
<proteinExistence type="predicted"/>
<comment type="caution">
    <text evidence="1">The sequence shown here is derived from an EMBL/GenBank/DDBJ whole genome shotgun (WGS) entry which is preliminary data.</text>
</comment>
<organism evidence="1 2">
    <name type="scientific">Oryza meyeriana var. granulata</name>
    <dbReference type="NCBI Taxonomy" id="110450"/>
    <lineage>
        <taxon>Eukaryota</taxon>
        <taxon>Viridiplantae</taxon>
        <taxon>Streptophyta</taxon>
        <taxon>Embryophyta</taxon>
        <taxon>Tracheophyta</taxon>
        <taxon>Spermatophyta</taxon>
        <taxon>Magnoliopsida</taxon>
        <taxon>Liliopsida</taxon>
        <taxon>Poales</taxon>
        <taxon>Poaceae</taxon>
        <taxon>BOP clade</taxon>
        <taxon>Oryzoideae</taxon>
        <taxon>Oryzeae</taxon>
        <taxon>Oryzinae</taxon>
        <taxon>Oryza</taxon>
        <taxon>Oryza meyeriana</taxon>
    </lineage>
</organism>
<protein>
    <submittedName>
        <fullName evidence="1">Uncharacterized protein</fullName>
    </submittedName>
</protein>
<keyword evidence="2" id="KW-1185">Reference proteome</keyword>
<reference evidence="1 2" key="1">
    <citation type="submission" date="2019-11" db="EMBL/GenBank/DDBJ databases">
        <title>Whole genome sequence of Oryza granulata.</title>
        <authorList>
            <person name="Li W."/>
        </authorList>
    </citation>
    <scope>NUCLEOTIDE SEQUENCE [LARGE SCALE GENOMIC DNA]</scope>
    <source>
        <strain evidence="2">cv. Menghai</strain>
        <tissue evidence="1">Leaf</tissue>
    </source>
</reference>
<evidence type="ECO:0000313" key="2">
    <source>
        <dbReference type="Proteomes" id="UP000479710"/>
    </source>
</evidence>
<dbReference type="EMBL" id="SPHZ02000012">
    <property type="protein sequence ID" value="KAF0889263.1"/>
    <property type="molecule type" value="Genomic_DNA"/>
</dbReference>
<dbReference type="Proteomes" id="UP000479710">
    <property type="component" value="Unassembled WGS sequence"/>
</dbReference>
<name>A0A6G1BPG3_9ORYZ</name>
<dbReference type="AlphaFoldDB" id="A0A6G1BPG3"/>